<proteinExistence type="predicted"/>
<dbReference type="Proteomes" id="UP000244773">
    <property type="component" value="Segment"/>
</dbReference>
<protein>
    <submittedName>
        <fullName evidence="1">Uncharacterized protein</fullName>
    </submittedName>
</protein>
<dbReference type="EMBL" id="KY322437">
    <property type="protein sequence ID" value="AUF82155.1"/>
    <property type="molecule type" value="Genomic_DNA"/>
</dbReference>
<name>A0A2P0VMN0_9VIRU</name>
<sequence>MAASLFHGYIYHLPTFPTTYRFRVNVHQMESSLNLPVDDEVYLNYIFDVENLGSRYTGCSSGTSKAILLKPETENAPIIPSGYLLTIHNHASENDCIVIKCSVGIPNMDFSIDPSILTNQTTACAQDNAPTQEVVVQPPVQSQSQMDLAPTQEVVVQPQSQMDLAPTQEVVVQPQSQMDLAPTQEVVVQPQPQPQSQMDLAPTQNTFDWQNISEVQSVPDSTNNNNTQSSPDASVLDINLDDPWFQHIIHSDKQADQTPIDFESIFK</sequence>
<organism evidence="1">
    <name type="scientific">Tetraselmis virus 1</name>
    <dbReference type="NCBI Taxonomy" id="2060617"/>
    <lineage>
        <taxon>Viruses</taxon>
        <taxon>Varidnaviria</taxon>
        <taxon>Bamfordvirae</taxon>
        <taxon>Nucleocytoviricota</taxon>
        <taxon>Megaviricetes</taxon>
        <taxon>Imitervirales</taxon>
        <taxon>Allomimiviridae</taxon>
        <taxon>Oceanusvirus</taxon>
        <taxon>Oceanusvirus kaneohense</taxon>
    </lineage>
</organism>
<keyword evidence="2" id="KW-1185">Reference proteome</keyword>
<gene>
    <name evidence="1" type="ORF">TetV_063</name>
</gene>
<accession>A0A2P0VMN0</accession>
<evidence type="ECO:0000313" key="1">
    <source>
        <dbReference type="EMBL" id="AUF82155.1"/>
    </source>
</evidence>
<evidence type="ECO:0000313" key="2">
    <source>
        <dbReference type="Proteomes" id="UP000244773"/>
    </source>
</evidence>
<reference evidence="1" key="1">
    <citation type="journal article" date="2018" name="Virology">
        <title>A giant virus infecting green algae encodes key fermentation genes.</title>
        <authorList>
            <person name="Schvarcz C.R."/>
            <person name="Steward G.F."/>
        </authorList>
    </citation>
    <scope>NUCLEOTIDE SEQUENCE [LARGE SCALE GENOMIC DNA]</scope>
</reference>